<proteinExistence type="predicted"/>
<dbReference type="InterPro" id="IPR036249">
    <property type="entry name" value="Thioredoxin-like_sf"/>
</dbReference>
<protein>
    <submittedName>
        <fullName evidence="3">Thiol-disulfide oxidoreductase</fullName>
    </submittedName>
</protein>
<evidence type="ECO:0000313" key="3">
    <source>
        <dbReference type="EMBL" id="KMO70772.1"/>
    </source>
</evidence>
<name>A0A0J6VMM2_9MYCO</name>
<dbReference type="InterPro" id="IPR013766">
    <property type="entry name" value="Thioredoxin_domain"/>
</dbReference>
<gene>
    <name evidence="3" type="ORF">MCHLDSM_05665</name>
</gene>
<dbReference type="EMBL" id="JYNL01000064">
    <property type="protein sequence ID" value="KMO70772.1"/>
    <property type="molecule type" value="Genomic_DNA"/>
</dbReference>
<dbReference type="PROSITE" id="PS51352">
    <property type="entry name" value="THIOREDOXIN_2"/>
    <property type="match status" value="1"/>
</dbReference>
<feature type="domain" description="Thioredoxin" evidence="2">
    <location>
        <begin position="33"/>
        <end position="174"/>
    </location>
</feature>
<evidence type="ECO:0000259" key="2">
    <source>
        <dbReference type="PROSITE" id="PS51352"/>
    </source>
</evidence>
<dbReference type="SMR" id="A0A0J6VMM2"/>
<dbReference type="Proteomes" id="UP000036513">
    <property type="component" value="Unassembled WGS sequence"/>
</dbReference>
<feature type="chain" id="PRO_5038507623" evidence="1">
    <location>
        <begin position="27"/>
        <end position="174"/>
    </location>
</feature>
<dbReference type="PATRIC" id="fig|37916.4.peg.5678"/>
<organism evidence="3 4">
    <name type="scientific">Mycolicibacterium chlorophenolicum</name>
    <dbReference type="NCBI Taxonomy" id="37916"/>
    <lineage>
        <taxon>Bacteria</taxon>
        <taxon>Bacillati</taxon>
        <taxon>Actinomycetota</taxon>
        <taxon>Actinomycetes</taxon>
        <taxon>Mycobacteriales</taxon>
        <taxon>Mycobacteriaceae</taxon>
        <taxon>Mycolicibacterium</taxon>
    </lineage>
</organism>
<reference evidence="3 4" key="1">
    <citation type="journal article" date="2015" name="Genome Biol. Evol.">
        <title>Characterization of Three Mycobacterium spp. with Potential Use in Bioremediation by Genome Sequencing and Comparative Genomics.</title>
        <authorList>
            <person name="Das S."/>
            <person name="Pettersson B.M."/>
            <person name="Behra P.R."/>
            <person name="Ramesh M."/>
            <person name="Dasgupta S."/>
            <person name="Bhattacharya A."/>
            <person name="Kirsebom L.A."/>
        </authorList>
    </citation>
    <scope>NUCLEOTIDE SEQUENCE [LARGE SCALE GENOMIC DNA]</scope>
    <source>
        <strain evidence="3 4">DSM 43826</strain>
    </source>
</reference>
<dbReference type="AlphaFoldDB" id="A0A0J6VMM2"/>
<dbReference type="Pfam" id="PF08534">
    <property type="entry name" value="Redoxin"/>
    <property type="match status" value="1"/>
</dbReference>
<dbReference type="GO" id="GO:0016491">
    <property type="term" value="F:oxidoreductase activity"/>
    <property type="evidence" value="ECO:0007669"/>
    <property type="project" value="InterPro"/>
</dbReference>
<feature type="signal peptide" evidence="1">
    <location>
        <begin position="1"/>
        <end position="26"/>
    </location>
</feature>
<dbReference type="PROSITE" id="PS51257">
    <property type="entry name" value="PROKAR_LIPOPROTEIN"/>
    <property type="match status" value="1"/>
</dbReference>
<accession>A0A0J6VMM2</accession>
<dbReference type="STRING" id="37916.MCHLDSM_05665"/>
<keyword evidence="1" id="KW-0732">Signal</keyword>
<sequence length="174" mass="17321" precursor="true">MRITRRHHAALSIAAVLAAGSLTLTACGNSADPATAGSGSPATVTSVDGQQISLPANGKPTAVFFFSVGCGECVNGVRSLGEAATTAENAGTVASFLAVDMDPGESKALIGDFMESVDAEHVPAAIDDGAALSRRFEVAALSTLIVVDADGTVTFRATDPDAATITAELAKAGA</sequence>
<comment type="caution">
    <text evidence="3">The sequence shown here is derived from an EMBL/GenBank/DDBJ whole genome shotgun (WGS) entry which is preliminary data.</text>
</comment>
<dbReference type="Gene3D" id="3.40.30.10">
    <property type="entry name" value="Glutaredoxin"/>
    <property type="match status" value="1"/>
</dbReference>
<evidence type="ECO:0000256" key="1">
    <source>
        <dbReference type="SAM" id="SignalP"/>
    </source>
</evidence>
<evidence type="ECO:0000313" key="4">
    <source>
        <dbReference type="Proteomes" id="UP000036513"/>
    </source>
</evidence>
<keyword evidence="4" id="KW-1185">Reference proteome</keyword>
<dbReference type="SUPFAM" id="SSF52833">
    <property type="entry name" value="Thioredoxin-like"/>
    <property type="match status" value="1"/>
</dbReference>
<dbReference type="RefSeq" id="WP_006246580.1">
    <property type="nucleotide sequence ID" value="NZ_JYNL01000064.1"/>
</dbReference>
<dbReference type="InterPro" id="IPR013740">
    <property type="entry name" value="Redoxin"/>
</dbReference>